<dbReference type="Pfam" id="PF12697">
    <property type="entry name" value="Abhydrolase_6"/>
    <property type="match status" value="1"/>
</dbReference>
<comment type="caution">
    <text evidence="2">The sequence shown here is derived from an EMBL/GenBank/DDBJ whole genome shotgun (WGS) entry which is preliminary data.</text>
</comment>
<name>A0AAD7FCH9_9AGAR</name>
<gene>
    <name evidence="2" type="ORF">FB45DRAFT_1106601</name>
</gene>
<accession>A0AAD7FCH9</accession>
<keyword evidence="3" id="KW-1185">Reference proteome</keyword>
<dbReference type="Gene3D" id="3.40.50.1820">
    <property type="entry name" value="alpha/beta hydrolase"/>
    <property type="match status" value="1"/>
</dbReference>
<dbReference type="SUPFAM" id="SSF53474">
    <property type="entry name" value="alpha/beta-Hydrolases"/>
    <property type="match status" value="1"/>
</dbReference>
<sequence>MLLHTTSVVFDCPPSHHDRYGRTLKMTANRYETLDSSSSYEGVTLLFAHCIGSHKEQWEPAIQHVFRLQQSKPRHQRIREAWTFDWQSHGDAATLNREALGETREMGVCESLLVFPSSSFPLHSELIFFQAAYEWADSIAAFVRSPQMRGKRMVAVGHSAGTGAMMMSLRGNPLSSLPYSAMVLIEPFLATREMYLRHAAEDTPAAVAATMLRRTQWPSRSEAHAWLSQRAPWRRWDARVLRIYVKHGLRETDDGTVELKCDRRQEAMAYPDVEPHFDAVGEIKRVCRTVPIHLVWATRSDLVPKAIQDALSDASKGRFVASITRVEGRHLLVQEAPDRIAEAICAAVNRIG</sequence>
<dbReference type="GO" id="GO:0016787">
    <property type="term" value="F:hydrolase activity"/>
    <property type="evidence" value="ECO:0007669"/>
    <property type="project" value="UniProtKB-KW"/>
</dbReference>
<feature type="non-terminal residue" evidence="2">
    <location>
        <position position="1"/>
    </location>
</feature>
<dbReference type="Proteomes" id="UP001221142">
    <property type="component" value="Unassembled WGS sequence"/>
</dbReference>
<proteinExistence type="predicted"/>
<protein>
    <submittedName>
        <fullName evidence="2">Alpha/Beta hydrolase protein</fullName>
    </submittedName>
</protein>
<evidence type="ECO:0000313" key="3">
    <source>
        <dbReference type="Proteomes" id="UP001221142"/>
    </source>
</evidence>
<organism evidence="2 3">
    <name type="scientific">Roridomyces roridus</name>
    <dbReference type="NCBI Taxonomy" id="1738132"/>
    <lineage>
        <taxon>Eukaryota</taxon>
        <taxon>Fungi</taxon>
        <taxon>Dikarya</taxon>
        <taxon>Basidiomycota</taxon>
        <taxon>Agaricomycotina</taxon>
        <taxon>Agaricomycetes</taxon>
        <taxon>Agaricomycetidae</taxon>
        <taxon>Agaricales</taxon>
        <taxon>Marasmiineae</taxon>
        <taxon>Mycenaceae</taxon>
        <taxon>Roridomyces</taxon>
    </lineage>
</organism>
<dbReference type="InterPro" id="IPR000073">
    <property type="entry name" value="AB_hydrolase_1"/>
</dbReference>
<keyword evidence="2" id="KW-0378">Hydrolase</keyword>
<dbReference type="AlphaFoldDB" id="A0AAD7FCH9"/>
<dbReference type="InterPro" id="IPR029058">
    <property type="entry name" value="AB_hydrolase_fold"/>
</dbReference>
<reference evidence="2" key="1">
    <citation type="submission" date="2023-03" db="EMBL/GenBank/DDBJ databases">
        <title>Massive genome expansion in bonnet fungi (Mycena s.s.) driven by repeated elements and novel gene families across ecological guilds.</title>
        <authorList>
            <consortium name="Lawrence Berkeley National Laboratory"/>
            <person name="Harder C.B."/>
            <person name="Miyauchi S."/>
            <person name="Viragh M."/>
            <person name="Kuo A."/>
            <person name="Thoen E."/>
            <person name="Andreopoulos B."/>
            <person name="Lu D."/>
            <person name="Skrede I."/>
            <person name="Drula E."/>
            <person name="Henrissat B."/>
            <person name="Morin E."/>
            <person name="Kohler A."/>
            <person name="Barry K."/>
            <person name="LaButti K."/>
            <person name="Morin E."/>
            <person name="Salamov A."/>
            <person name="Lipzen A."/>
            <person name="Mereny Z."/>
            <person name="Hegedus B."/>
            <person name="Baldrian P."/>
            <person name="Stursova M."/>
            <person name="Weitz H."/>
            <person name="Taylor A."/>
            <person name="Grigoriev I.V."/>
            <person name="Nagy L.G."/>
            <person name="Martin F."/>
            <person name="Kauserud H."/>
        </authorList>
    </citation>
    <scope>NUCLEOTIDE SEQUENCE</scope>
    <source>
        <strain evidence="2">9284</strain>
    </source>
</reference>
<dbReference type="EMBL" id="JARKIF010000023">
    <property type="protein sequence ID" value="KAJ7615865.1"/>
    <property type="molecule type" value="Genomic_DNA"/>
</dbReference>
<feature type="domain" description="AB hydrolase-1" evidence="1">
    <location>
        <begin position="45"/>
        <end position="343"/>
    </location>
</feature>
<evidence type="ECO:0000313" key="2">
    <source>
        <dbReference type="EMBL" id="KAJ7615865.1"/>
    </source>
</evidence>
<evidence type="ECO:0000259" key="1">
    <source>
        <dbReference type="Pfam" id="PF12697"/>
    </source>
</evidence>